<dbReference type="AlphaFoldDB" id="A0A016WVZ4"/>
<evidence type="ECO:0000313" key="2">
    <source>
        <dbReference type="EMBL" id="EYC43427.1"/>
    </source>
</evidence>
<accession>A0A016WVZ4</accession>
<comment type="caution">
    <text evidence="2">The sequence shown here is derived from an EMBL/GenBank/DDBJ whole genome shotgun (WGS) entry which is preliminary data.</text>
</comment>
<feature type="compositionally biased region" description="Polar residues" evidence="1">
    <location>
        <begin position="30"/>
        <end position="42"/>
    </location>
</feature>
<name>A0A016WVZ4_9BILA</name>
<feature type="region of interest" description="Disordered" evidence="1">
    <location>
        <begin position="23"/>
        <end position="132"/>
    </location>
</feature>
<protein>
    <submittedName>
        <fullName evidence="2">Uncharacterized protein</fullName>
    </submittedName>
</protein>
<dbReference type="EMBL" id="JARK01000094">
    <property type="protein sequence ID" value="EYC43427.1"/>
    <property type="molecule type" value="Genomic_DNA"/>
</dbReference>
<feature type="compositionally biased region" description="Polar residues" evidence="1">
    <location>
        <begin position="120"/>
        <end position="132"/>
    </location>
</feature>
<dbReference type="OrthoDB" id="5875868at2759"/>
<keyword evidence="3" id="KW-1185">Reference proteome</keyword>
<gene>
    <name evidence="2" type="primary">Acey_s0494.g2456</name>
    <name evidence="2" type="ORF">Y032_0494g2456</name>
</gene>
<proteinExistence type="predicted"/>
<evidence type="ECO:0000313" key="3">
    <source>
        <dbReference type="Proteomes" id="UP000024635"/>
    </source>
</evidence>
<feature type="compositionally biased region" description="Low complexity" evidence="1">
    <location>
        <begin position="54"/>
        <end position="71"/>
    </location>
</feature>
<evidence type="ECO:0000256" key="1">
    <source>
        <dbReference type="SAM" id="MobiDB-lite"/>
    </source>
</evidence>
<sequence length="132" mass="14251">MRFFQHCKKPKSWPRCITEITQGKRVDTPGITSGSKSPVKNTKNSKEYVLLESAQADAPGRRPAAPQAAGPIPVKKVPLDGWVEQSEPAGVPPPAYDQVSIHSIQKQKTPDPAEQPLSGAETSSPSPTNEQK</sequence>
<reference evidence="3" key="1">
    <citation type="journal article" date="2015" name="Nat. Genet.">
        <title>The genome and transcriptome of the zoonotic hookworm Ancylostoma ceylanicum identify infection-specific gene families.</title>
        <authorList>
            <person name="Schwarz E.M."/>
            <person name="Hu Y."/>
            <person name="Antoshechkin I."/>
            <person name="Miller M.M."/>
            <person name="Sternberg P.W."/>
            <person name="Aroian R.V."/>
        </authorList>
    </citation>
    <scope>NUCLEOTIDE SEQUENCE</scope>
    <source>
        <strain evidence="3">HY135</strain>
    </source>
</reference>
<dbReference type="Proteomes" id="UP000024635">
    <property type="component" value="Unassembled WGS sequence"/>
</dbReference>
<organism evidence="2 3">
    <name type="scientific">Ancylostoma ceylanicum</name>
    <dbReference type="NCBI Taxonomy" id="53326"/>
    <lineage>
        <taxon>Eukaryota</taxon>
        <taxon>Metazoa</taxon>
        <taxon>Ecdysozoa</taxon>
        <taxon>Nematoda</taxon>
        <taxon>Chromadorea</taxon>
        <taxon>Rhabditida</taxon>
        <taxon>Rhabditina</taxon>
        <taxon>Rhabditomorpha</taxon>
        <taxon>Strongyloidea</taxon>
        <taxon>Ancylostomatidae</taxon>
        <taxon>Ancylostomatinae</taxon>
        <taxon>Ancylostoma</taxon>
    </lineage>
</organism>